<organism evidence="1 2">
    <name type="scientific">Besnoitia besnoiti</name>
    <name type="common">Apicomplexan protozoan</name>
    <dbReference type="NCBI Taxonomy" id="94643"/>
    <lineage>
        <taxon>Eukaryota</taxon>
        <taxon>Sar</taxon>
        <taxon>Alveolata</taxon>
        <taxon>Apicomplexa</taxon>
        <taxon>Conoidasida</taxon>
        <taxon>Coccidia</taxon>
        <taxon>Eucoccidiorida</taxon>
        <taxon>Eimeriorina</taxon>
        <taxon>Sarcocystidae</taxon>
        <taxon>Besnoitia</taxon>
    </lineage>
</organism>
<reference evidence="1 2" key="1">
    <citation type="submission" date="2017-09" db="EMBL/GenBank/DDBJ databases">
        <title>Genome sequencing of Besnoitia besnoiti strain Bb-Ger1.</title>
        <authorList>
            <person name="Schares G."/>
            <person name="Venepally P."/>
            <person name="Lorenzi H.A."/>
        </authorList>
    </citation>
    <scope>NUCLEOTIDE SEQUENCE [LARGE SCALE GENOMIC DNA]</scope>
    <source>
        <strain evidence="1 2">Bb-Ger1</strain>
    </source>
</reference>
<evidence type="ECO:0000313" key="1">
    <source>
        <dbReference type="EMBL" id="PFH37300.1"/>
    </source>
</evidence>
<dbReference type="EMBL" id="NWUJ01000002">
    <property type="protein sequence ID" value="PFH37300.1"/>
    <property type="molecule type" value="Genomic_DNA"/>
</dbReference>
<dbReference type="AlphaFoldDB" id="A0A2A9MNL3"/>
<gene>
    <name evidence="1" type="ORF">BESB_037580</name>
</gene>
<name>A0A2A9MNL3_BESBE</name>
<comment type="caution">
    <text evidence="1">The sequence shown here is derived from an EMBL/GenBank/DDBJ whole genome shotgun (WGS) entry which is preliminary data.</text>
</comment>
<dbReference type="GeneID" id="40308739"/>
<dbReference type="VEuPathDB" id="ToxoDB:BESB_037580"/>
<dbReference type="Proteomes" id="UP000224006">
    <property type="component" value="Chromosome II"/>
</dbReference>
<sequence>MGLELVHPYLDCWELGSTGTARSDRAPDARMAVQARAKFFYQKGRRFVRAKELEANAAAADPLLKEWARLEDNPGEAGTVGEAPVATRRITGMWTDIRF</sequence>
<evidence type="ECO:0000313" key="2">
    <source>
        <dbReference type="Proteomes" id="UP000224006"/>
    </source>
</evidence>
<dbReference type="KEGG" id="bbes:BESB_037580"/>
<protein>
    <submittedName>
        <fullName evidence="1">Uncharacterized protein</fullName>
    </submittedName>
</protein>
<keyword evidence="2" id="KW-1185">Reference proteome</keyword>
<proteinExistence type="predicted"/>
<dbReference type="RefSeq" id="XP_029221309.1">
    <property type="nucleotide sequence ID" value="XM_029362344.1"/>
</dbReference>
<accession>A0A2A9MNL3</accession>